<dbReference type="SUPFAM" id="SSF101447">
    <property type="entry name" value="Formin homology 2 domain (FH2 domain)"/>
    <property type="match status" value="1"/>
</dbReference>
<comment type="caution">
    <text evidence="5">The sequence shown here is derived from an EMBL/GenBank/DDBJ whole genome shotgun (WGS) entry which is preliminary data.</text>
</comment>
<feature type="region of interest" description="Disordered" evidence="3">
    <location>
        <begin position="555"/>
        <end position="587"/>
    </location>
</feature>
<evidence type="ECO:0000313" key="6">
    <source>
        <dbReference type="Proteomes" id="UP001209878"/>
    </source>
</evidence>
<dbReference type="GO" id="GO:0016477">
    <property type="term" value="P:cell migration"/>
    <property type="evidence" value="ECO:0007669"/>
    <property type="project" value="TreeGrafter"/>
</dbReference>
<proteinExistence type="inferred from homology"/>
<evidence type="ECO:0000259" key="4">
    <source>
        <dbReference type="PROSITE" id="PS51444"/>
    </source>
</evidence>
<keyword evidence="6" id="KW-1185">Reference proteome</keyword>
<dbReference type="PANTHER" id="PTHR45857:SF4">
    <property type="entry name" value="FORMIN-LIKE PROTEIN"/>
    <property type="match status" value="1"/>
</dbReference>
<feature type="domain" description="FH2" evidence="4">
    <location>
        <begin position="169"/>
        <end position="550"/>
    </location>
</feature>
<sequence length="834" mass="93163">MLPPLPSAVSKCYSLCFQDLTETDPETGELQKEVDTWKRNYINVNLSRQQVNDLESRNTQLRHEVDRLTHRVKEGEQAREAWEREEACWREKCDNYRERAAELQDTVTKLTKLYQEKTGSDPSKKVNVESAYKSLDIYGSGRGIDKFGTTSSKTSMTTNGEDTPLHNAPPAPAPPTFHSAKVKKKMMTTKTNLPLLNWTPIYDISHTEIDNEALLREIDFGEFEQKFELPKRSESHESQQKRKRALLKANSQVSFIDGNRAKNMVITKRRTGLSSRQLKDAIEKCDLEKLPGEYAALILKYMPTGEEVRVSLRTTTEQFLFQVKLVYGPLTGQFLFQMAQVERLEPKLSMMSFMGMFDEMVSSLIPIVLAFGNYMNSNKRGFATGFKLQSLTKLADVKSRDKTMTLMHYLVEFIRTTYPKLRDFHEELDIAVTKGVSYQMIASDVHGLRKGMDLIKFEKEKQPFNQTIAQDFEVKAREQVTAVAASFQAMEESYQAVCSMHGENYKLIEPDEFFGNIENFTAAFLKAEGENYRRDHVEKCCATTSSLNNSKGKLPIDSSLAGDRLTNGKASMGANGTRDRDHHTGKTKSISFCDTTQVISVDNEGYDQIYYDDMKAHAAKHDGYVTESSTQPVMKTDITSWDEMTQVYRSALSHANPHLDSALATRDGTTVLVASNNQLSPLKNGLPTGEITDFQSSGSTTNIHVYCSGDVNVNSGVTARPAHVSDLAIHAVGATTRVYCTDDVAADLHPSGICCIEDADRNARNTSRTAAVSPKYSLCNGVQRGDVCGGFRDKRGIVTSPPASLQNGGRYSEQVCEALDELDAVVTSFTAGKL</sequence>
<dbReference type="GO" id="GO:0008360">
    <property type="term" value="P:regulation of cell shape"/>
    <property type="evidence" value="ECO:0007669"/>
    <property type="project" value="TreeGrafter"/>
</dbReference>
<dbReference type="Gene3D" id="1.20.58.2220">
    <property type="entry name" value="Formin, FH2 domain"/>
    <property type="match status" value="2"/>
</dbReference>
<feature type="region of interest" description="Disordered" evidence="3">
    <location>
        <begin position="148"/>
        <end position="173"/>
    </location>
</feature>
<comment type="similarity">
    <text evidence="1">Belongs to the formin homology family.</text>
</comment>
<dbReference type="PANTHER" id="PTHR45857">
    <property type="entry name" value="FORMIN-LIKE PROTEIN"/>
    <property type="match status" value="1"/>
</dbReference>
<name>A0AAD9KQD9_RIDPI</name>
<dbReference type="InterPro" id="IPR015425">
    <property type="entry name" value="FH2_Formin"/>
</dbReference>
<keyword evidence="2" id="KW-0175">Coiled coil</keyword>
<dbReference type="GO" id="GO:0030866">
    <property type="term" value="P:cortical actin cytoskeleton organization"/>
    <property type="evidence" value="ECO:0007669"/>
    <property type="project" value="TreeGrafter"/>
</dbReference>
<accession>A0AAD9KQD9</accession>
<dbReference type="EMBL" id="JAODUO010000709">
    <property type="protein sequence ID" value="KAK2175758.1"/>
    <property type="molecule type" value="Genomic_DNA"/>
</dbReference>
<protein>
    <recommendedName>
        <fullName evidence="4">FH2 domain-containing protein</fullName>
    </recommendedName>
</protein>
<dbReference type="InterPro" id="IPR042201">
    <property type="entry name" value="FH2_Formin_sf"/>
</dbReference>
<dbReference type="Proteomes" id="UP001209878">
    <property type="component" value="Unassembled WGS sequence"/>
</dbReference>
<feature type="coiled-coil region" evidence="2">
    <location>
        <begin position="44"/>
        <end position="113"/>
    </location>
</feature>
<evidence type="ECO:0000313" key="5">
    <source>
        <dbReference type="EMBL" id="KAK2175758.1"/>
    </source>
</evidence>
<evidence type="ECO:0000256" key="1">
    <source>
        <dbReference type="ARBA" id="ARBA00023449"/>
    </source>
</evidence>
<dbReference type="InterPro" id="IPR043592">
    <property type="entry name" value="FMNL_animal"/>
</dbReference>
<evidence type="ECO:0000256" key="2">
    <source>
        <dbReference type="SAM" id="Coils"/>
    </source>
</evidence>
<dbReference type="Pfam" id="PF02181">
    <property type="entry name" value="FH2"/>
    <property type="match status" value="1"/>
</dbReference>
<feature type="compositionally biased region" description="Polar residues" evidence="3">
    <location>
        <begin position="148"/>
        <end position="161"/>
    </location>
</feature>
<reference evidence="5" key="1">
    <citation type="journal article" date="2023" name="Mol. Biol. Evol.">
        <title>Third-Generation Sequencing Reveals the Adaptive Role of the Epigenome in Three Deep-Sea Polychaetes.</title>
        <authorList>
            <person name="Perez M."/>
            <person name="Aroh O."/>
            <person name="Sun Y."/>
            <person name="Lan Y."/>
            <person name="Juniper S.K."/>
            <person name="Young C.R."/>
            <person name="Angers B."/>
            <person name="Qian P.Y."/>
        </authorList>
    </citation>
    <scope>NUCLEOTIDE SEQUENCE</scope>
    <source>
        <strain evidence="5">R07B-5</strain>
    </source>
</reference>
<dbReference type="AlphaFoldDB" id="A0AAD9KQD9"/>
<dbReference type="GO" id="GO:0051015">
    <property type="term" value="F:actin filament binding"/>
    <property type="evidence" value="ECO:0007669"/>
    <property type="project" value="TreeGrafter"/>
</dbReference>
<dbReference type="SMART" id="SM00498">
    <property type="entry name" value="FH2"/>
    <property type="match status" value="1"/>
</dbReference>
<organism evidence="5 6">
    <name type="scientific">Ridgeia piscesae</name>
    <name type="common">Tubeworm</name>
    <dbReference type="NCBI Taxonomy" id="27915"/>
    <lineage>
        <taxon>Eukaryota</taxon>
        <taxon>Metazoa</taxon>
        <taxon>Spiralia</taxon>
        <taxon>Lophotrochozoa</taxon>
        <taxon>Annelida</taxon>
        <taxon>Polychaeta</taxon>
        <taxon>Sedentaria</taxon>
        <taxon>Canalipalpata</taxon>
        <taxon>Sabellida</taxon>
        <taxon>Siboglinidae</taxon>
        <taxon>Ridgeia</taxon>
    </lineage>
</organism>
<dbReference type="PROSITE" id="PS51444">
    <property type="entry name" value="FH2"/>
    <property type="match status" value="1"/>
</dbReference>
<dbReference type="GO" id="GO:0005829">
    <property type="term" value="C:cytosol"/>
    <property type="evidence" value="ECO:0007669"/>
    <property type="project" value="TreeGrafter"/>
</dbReference>
<evidence type="ECO:0000256" key="3">
    <source>
        <dbReference type="SAM" id="MobiDB-lite"/>
    </source>
</evidence>
<gene>
    <name evidence="5" type="ORF">NP493_709g01011</name>
</gene>